<dbReference type="Pfam" id="PF13649">
    <property type="entry name" value="Methyltransf_25"/>
    <property type="match status" value="1"/>
</dbReference>
<name>A0A8J3JBC7_9ACTN</name>
<gene>
    <name evidence="4" type="ORF">Cba03nite_30710</name>
</gene>
<dbReference type="AlphaFoldDB" id="A0A8J3JBC7"/>
<dbReference type="EMBL" id="BONF01000016">
    <property type="protein sequence ID" value="GIF81722.1"/>
    <property type="molecule type" value="Genomic_DNA"/>
</dbReference>
<dbReference type="Proteomes" id="UP000601223">
    <property type="component" value="Unassembled WGS sequence"/>
</dbReference>
<protein>
    <submittedName>
        <fullName evidence="4">Methyltransferase</fullName>
    </submittedName>
</protein>
<evidence type="ECO:0000256" key="1">
    <source>
        <dbReference type="ARBA" id="ARBA00022603"/>
    </source>
</evidence>
<proteinExistence type="predicted"/>
<accession>A0A8J3JBC7</accession>
<keyword evidence="5" id="KW-1185">Reference proteome</keyword>
<dbReference type="PANTHER" id="PTHR43861:SF1">
    <property type="entry name" value="TRANS-ACONITATE 2-METHYLTRANSFERASE"/>
    <property type="match status" value="1"/>
</dbReference>
<dbReference type="SUPFAM" id="SSF53335">
    <property type="entry name" value="S-adenosyl-L-methionine-dependent methyltransferases"/>
    <property type="match status" value="1"/>
</dbReference>
<evidence type="ECO:0000256" key="2">
    <source>
        <dbReference type="ARBA" id="ARBA00022679"/>
    </source>
</evidence>
<dbReference type="RefSeq" id="WP_203746310.1">
    <property type="nucleotide sequence ID" value="NZ_BONF01000016.1"/>
</dbReference>
<dbReference type="GO" id="GO:0008168">
    <property type="term" value="F:methyltransferase activity"/>
    <property type="evidence" value="ECO:0007669"/>
    <property type="project" value="UniProtKB-KW"/>
</dbReference>
<feature type="domain" description="Methyltransferase" evidence="3">
    <location>
        <begin position="44"/>
        <end position="138"/>
    </location>
</feature>
<dbReference type="PANTHER" id="PTHR43861">
    <property type="entry name" value="TRANS-ACONITATE 2-METHYLTRANSFERASE-RELATED"/>
    <property type="match status" value="1"/>
</dbReference>
<organism evidence="4 5">
    <name type="scientific">Catellatospora bangladeshensis</name>
    <dbReference type="NCBI Taxonomy" id="310355"/>
    <lineage>
        <taxon>Bacteria</taxon>
        <taxon>Bacillati</taxon>
        <taxon>Actinomycetota</taxon>
        <taxon>Actinomycetes</taxon>
        <taxon>Micromonosporales</taxon>
        <taxon>Micromonosporaceae</taxon>
        <taxon>Catellatospora</taxon>
    </lineage>
</organism>
<dbReference type="GO" id="GO:0032259">
    <property type="term" value="P:methylation"/>
    <property type="evidence" value="ECO:0007669"/>
    <property type="project" value="UniProtKB-KW"/>
</dbReference>
<comment type="caution">
    <text evidence="4">The sequence shown here is derived from an EMBL/GenBank/DDBJ whole genome shotgun (WGS) entry which is preliminary data.</text>
</comment>
<dbReference type="InterPro" id="IPR041698">
    <property type="entry name" value="Methyltransf_25"/>
</dbReference>
<sequence>MTETGPVFDRIGATYSEAFADRPGQLAAGRWLMDRLAGRDKPLVLDVGCGSGEPTARQLIDGGMHVVGIDTSPVMLELARHTVPEAIFVERDLFDLDGLHPTQQRFDGVVAFFSLLLLPRPDVEKALDDIHHVLAHDGVFALGMVEGDTDHLMRDFLGTPVPLTSYPREDLRHLLNRHGFIVEELRADYWEPAPIPTVPTTPQTHLYAYCTAARPD</sequence>
<dbReference type="InterPro" id="IPR029063">
    <property type="entry name" value="SAM-dependent_MTases_sf"/>
</dbReference>
<evidence type="ECO:0000313" key="4">
    <source>
        <dbReference type="EMBL" id="GIF81722.1"/>
    </source>
</evidence>
<evidence type="ECO:0000313" key="5">
    <source>
        <dbReference type="Proteomes" id="UP000601223"/>
    </source>
</evidence>
<reference evidence="4 5" key="1">
    <citation type="submission" date="2021-01" db="EMBL/GenBank/DDBJ databases">
        <title>Whole genome shotgun sequence of Catellatospora bangladeshensis NBRC 107357.</title>
        <authorList>
            <person name="Komaki H."/>
            <person name="Tamura T."/>
        </authorList>
    </citation>
    <scope>NUCLEOTIDE SEQUENCE [LARGE SCALE GENOMIC DNA]</scope>
    <source>
        <strain evidence="4 5">NBRC 107357</strain>
    </source>
</reference>
<keyword evidence="1 4" id="KW-0489">Methyltransferase</keyword>
<dbReference type="CDD" id="cd02440">
    <property type="entry name" value="AdoMet_MTases"/>
    <property type="match status" value="1"/>
</dbReference>
<keyword evidence="2" id="KW-0808">Transferase</keyword>
<dbReference type="Gene3D" id="3.40.50.150">
    <property type="entry name" value="Vaccinia Virus protein VP39"/>
    <property type="match status" value="1"/>
</dbReference>
<evidence type="ECO:0000259" key="3">
    <source>
        <dbReference type="Pfam" id="PF13649"/>
    </source>
</evidence>